<comment type="caution">
    <text evidence="2">The sequence shown here is derived from an EMBL/GenBank/DDBJ whole genome shotgun (WGS) entry which is preliminary data.</text>
</comment>
<gene>
    <name evidence="2" type="ORF">BCR39DRAFT_161802</name>
</gene>
<protein>
    <submittedName>
        <fullName evidence="2">Alpha/Beta hydrolase protein</fullName>
    </submittedName>
</protein>
<dbReference type="Gene3D" id="3.40.50.1820">
    <property type="entry name" value="alpha/beta hydrolase"/>
    <property type="match status" value="1"/>
</dbReference>
<evidence type="ECO:0000259" key="1">
    <source>
        <dbReference type="Pfam" id="PF00561"/>
    </source>
</evidence>
<evidence type="ECO:0000313" key="3">
    <source>
        <dbReference type="Proteomes" id="UP000193986"/>
    </source>
</evidence>
<keyword evidence="3" id="KW-1185">Reference proteome</keyword>
<name>A0A1Y2B4J7_9TREE</name>
<dbReference type="InParanoid" id="A0A1Y2B4J7"/>
<dbReference type="GO" id="GO:0016020">
    <property type="term" value="C:membrane"/>
    <property type="evidence" value="ECO:0007669"/>
    <property type="project" value="TreeGrafter"/>
</dbReference>
<dbReference type="InterPro" id="IPR050266">
    <property type="entry name" value="AB_hydrolase_sf"/>
</dbReference>
<feature type="domain" description="AB hydrolase-1" evidence="1">
    <location>
        <begin position="36"/>
        <end position="162"/>
    </location>
</feature>
<accession>A0A1Y2B4J7</accession>
<dbReference type="Proteomes" id="UP000193986">
    <property type="component" value="Unassembled WGS sequence"/>
</dbReference>
<dbReference type="AlphaFoldDB" id="A0A1Y2B4J7"/>
<dbReference type="InterPro" id="IPR029058">
    <property type="entry name" value="AB_hydrolase_fold"/>
</dbReference>
<dbReference type="InterPro" id="IPR000073">
    <property type="entry name" value="AB_hydrolase_1"/>
</dbReference>
<dbReference type="PANTHER" id="PTHR43798">
    <property type="entry name" value="MONOACYLGLYCEROL LIPASE"/>
    <property type="match status" value="1"/>
</dbReference>
<dbReference type="GO" id="GO:0046464">
    <property type="term" value="P:acylglycerol catabolic process"/>
    <property type="evidence" value="ECO:0007669"/>
    <property type="project" value="TreeGrafter"/>
</dbReference>
<organism evidence="2 3">
    <name type="scientific">Naematelia encephala</name>
    <dbReference type="NCBI Taxonomy" id="71784"/>
    <lineage>
        <taxon>Eukaryota</taxon>
        <taxon>Fungi</taxon>
        <taxon>Dikarya</taxon>
        <taxon>Basidiomycota</taxon>
        <taxon>Agaricomycotina</taxon>
        <taxon>Tremellomycetes</taxon>
        <taxon>Tremellales</taxon>
        <taxon>Naemateliaceae</taxon>
        <taxon>Naematelia</taxon>
    </lineage>
</organism>
<dbReference type="STRING" id="71784.A0A1Y2B4J7"/>
<evidence type="ECO:0000313" key="2">
    <source>
        <dbReference type="EMBL" id="ORY29762.1"/>
    </source>
</evidence>
<dbReference type="Pfam" id="PF00561">
    <property type="entry name" value="Abhydrolase_1"/>
    <property type="match status" value="1"/>
</dbReference>
<dbReference type="PANTHER" id="PTHR43798:SF5">
    <property type="entry name" value="MONOACYLGLYCEROL LIPASE ABHD6"/>
    <property type="match status" value="1"/>
</dbReference>
<keyword evidence="2" id="KW-0378">Hydrolase</keyword>
<dbReference type="EMBL" id="MCFC01000023">
    <property type="protein sequence ID" value="ORY29762.1"/>
    <property type="molecule type" value="Genomic_DNA"/>
</dbReference>
<sequence length="298" mass="32713">MPTFPNFAYETVARQDGSGELAYKVLPGPANGGSIPFVMITGLAASGLVDWFPMVEYLSKFRTILVMDNRGIGRSSSKDEETPLTVTQHVKDIDQLVRLVGWKEIDLLGFSMGGSIVQGVLAEGLLGSMDLSFKVRRVILASTAARFSSELGLDSHPEWDALFKPSPDPEERVAVAKQLIQEDYDPAFCEDSANQPLLGKRAVEYGYVSRPGGVVREQLRMAHGSSFLDMLPKIPESIGVLSLHGSLDQTVSQEHQLRIISSIKHAQSLTFPCGHSWFDYFGEEHWAQVIGNFLDGVA</sequence>
<dbReference type="OrthoDB" id="8119704at2759"/>
<proteinExistence type="predicted"/>
<dbReference type="SUPFAM" id="SSF53474">
    <property type="entry name" value="alpha/beta-Hydrolases"/>
    <property type="match status" value="1"/>
</dbReference>
<reference evidence="2 3" key="1">
    <citation type="submission" date="2016-07" db="EMBL/GenBank/DDBJ databases">
        <title>Pervasive Adenine N6-methylation of Active Genes in Fungi.</title>
        <authorList>
            <consortium name="DOE Joint Genome Institute"/>
            <person name="Mondo S.J."/>
            <person name="Dannebaum R.O."/>
            <person name="Kuo R.C."/>
            <person name="Labutti K."/>
            <person name="Haridas S."/>
            <person name="Kuo A."/>
            <person name="Salamov A."/>
            <person name="Ahrendt S.R."/>
            <person name="Lipzen A."/>
            <person name="Sullivan W."/>
            <person name="Andreopoulos W.B."/>
            <person name="Clum A."/>
            <person name="Lindquist E."/>
            <person name="Daum C."/>
            <person name="Ramamoorthy G.K."/>
            <person name="Gryganskyi A."/>
            <person name="Culley D."/>
            <person name="Magnuson J.K."/>
            <person name="James T.Y."/>
            <person name="O'Malley M.A."/>
            <person name="Stajich J.E."/>
            <person name="Spatafora J.W."/>
            <person name="Visel A."/>
            <person name="Grigoriev I.V."/>
        </authorList>
    </citation>
    <scope>NUCLEOTIDE SEQUENCE [LARGE SCALE GENOMIC DNA]</scope>
    <source>
        <strain evidence="2 3">68-887.2</strain>
    </source>
</reference>
<dbReference type="GO" id="GO:0047372">
    <property type="term" value="F:monoacylglycerol lipase activity"/>
    <property type="evidence" value="ECO:0007669"/>
    <property type="project" value="TreeGrafter"/>
</dbReference>